<evidence type="ECO:0000256" key="1">
    <source>
        <dbReference type="ARBA" id="ARBA00022670"/>
    </source>
</evidence>
<organism evidence="9 10">
    <name type="scientific">Batillaria attramentaria</name>
    <dbReference type="NCBI Taxonomy" id="370345"/>
    <lineage>
        <taxon>Eukaryota</taxon>
        <taxon>Metazoa</taxon>
        <taxon>Spiralia</taxon>
        <taxon>Lophotrochozoa</taxon>
        <taxon>Mollusca</taxon>
        <taxon>Gastropoda</taxon>
        <taxon>Caenogastropoda</taxon>
        <taxon>Sorbeoconcha</taxon>
        <taxon>Cerithioidea</taxon>
        <taxon>Batillariidae</taxon>
        <taxon>Batillaria</taxon>
    </lineage>
</organism>
<evidence type="ECO:0000256" key="2">
    <source>
        <dbReference type="ARBA" id="ARBA00022801"/>
    </source>
</evidence>
<feature type="region of interest" description="Disordered" evidence="7">
    <location>
        <begin position="171"/>
        <end position="210"/>
    </location>
</feature>
<name>A0ABD0K466_9CAEN</name>
<dbReference type="PANTHER" id="PTHR24264:SF54">
    <property type="entry name" value="PEPTIDASE S1 DOMAIN-CONTAINING PROTEIN"/>
    <property type="match status" value="1"/>
</dbReference>
<dbReference type="SMART" id="SM00020">
    <property type="entry name" value="Tryp_SPc"/>
    <property type="match status" value="1"/>
</dbReference>
<accession>A0ABD0K466</accession>
<evidence type="ECO:0000259" key="8">
    <source>
        <dbReference type="PROSITE" id="PS50240"/>
    </source>
</evidence>
<evidence type="ECO:0000256" key="6">
    <source>
        <dbReference type="RuleBase" id="RU363034"/>
    </source>
</evidence>
<evidence type="ECO:0000256" key="5">
    <source>
        <dbReference type="ARBA" id="ARBA00024195"/>
    </source>
</evidence>
<keyword evidence="1 6" id="KW-0645">Protease</keyword>
<dbReference type="Gene3D" id="2.40.10.10">
    <property type="entry name" value="Trypsin-like serine proteases"/>
    <property type="match status" value="1"/>
</dbReference>
<protein>
    <recommendedName>
        <fullName evidence="8">Peptidase S1 domain-containing protein</fullName>
    </recommendedName>
</protein>
<gene>
    <name evidence="9" type="ORF">BaRGS_00026741</name>
</gene>
<evidence type="ECO:0000256" key="7">
    <source>
        <dbReference type="SAM" id="MobiDB-lite"/>
    </source>
</evidence>
<dbReference type="InterPro" id="IPR001254">
    <property type="entry name" value="Trypsin_dom"/>
</dbReference>
<evidence type="ECO:0000256" key="3">
    <source>
        <dbReference type="ARBA" id="ARBA00022825"/>
    </source>
</evidence>
<keyword evidence="4" id="KW-1015">Disulfide bond</keyword>
<dbReference type="InterPro" id="IPR043504">
    <property type="entry name" value="Peptidase_S1_PA_chymotrypsin"/>
</dbReference>
<dbReference type="CDD" id="cd00190">
    <property type="entry name" value="Tryp_SPc"/>
    <property type="match status" value="1"/>
</dbReference>
<dbReference type="Proteomes" id="UP001519460">
    <property type="component" value="Unassembled WGS sequence"/>
</dbReference>
<feature type="domain" description="Peptidase S1" evidence="8">
    <location>
        <begin position="326"/>
        <end position="583"/>
    </location>
</feature>
<evidence type="ECO:0000313" key="9">
    <source>
        <dbReference type="EMBL" id="KAK7482049.1"/>
    </source>
</evidence>
<dbReference type="SUPFAM" id="SSF50494">
    <property type="entry name" value="Trypsin-like serine proteases"/>
    <property type="match status" value="1"/>
</dbReference>
<dbReference type="PROSITE" id="PS50240">
    <property type="entry name" value="TRYPSIN_DOM"/>
    <property type="match status" value="1"/>
</dbReference>
<comment type="caution">
    <text evidence="9">The sequence shown here is derived from an EMBL/GenBank/DDBJ whole genome shotgun (WGS) entry which is preliminary data.</text>
</comment>
<dbReference type="GO" id="GO:0006508">
    <property type="term" value="P:proteolysis"/>
    <property type="evidence" value="ECO:0007669"/>
    <property type="project" value="UniProtKB-KW"/>
</dbReference>
<reference evidence="9 10" key="1">
    <citation type="journal article" date="2023" name="Sci. Data">
        <title>Genome assembly of the Korean intertidal mud-creeper Batillaria attramentaria.</title>
        <authorList>
            <person name="Patra A.K."/>
            <person name="Ho P.T."/>
            <person name="Jun S."/>
            <person name="Lee S.J."/>
            <person name="Kim Y."/>
            <person name="Won Y.J."/>
        </authorList>
    </citation>
    <scope>NUCLEOTIDE SEQUENCE [LARGE SCALE GENOMIC DNA]</scope>
    <source>
        <strain evidence="9">Wonlab-2016</strain>
    </source>
</reference>
<dbReference type="InterPro" id="IPR018114">
    <property type="entry name" value="TRYPSIN_HIS"/>
</dbReference>
<dbReference type="InterPro" id="IPR009003">
    <property type="entry name" value="Peptidase_S1_PA"/>
</dbReference>
<feature type="compositionally biased region" description="Polar residues" evidence="7">
    <location>
        <begin position="182"/>
        <end position="210"/>
    </location>
</feature>
<feature type="compositionally biased region" description="Polar residues" evidence="7">
    <location>
        <begin position="252"/>
        <end position="283"/>
    </location>
</feature>
<dbReference type="Pfam" id="PF00089">
    <property type="entry name" value="Trypsin"/>
    <property type="match status" value="1"/>
</dbReference>
<evidence type="ECO:0000313" key="10">
    <source>
        <dbReference type="Proteomes" id="UP001519460"/>
    </source>
</evidence>
<dbReference type="GO" id="GO:0008236">
    <property type="term" value="F:serine-type peptidase activity"/>
    <property type="evidence" value="ECO:0007669"/>
    <property type="project" value="UniProtKB-KW"/>
</dbReference>
<keyword evidence="2 6" id="KW-0378">Hydrolase</keyword>
<dbReference type="PROSITE" id="PS00134">
    <property type="entry name" value="TRYPSIN_HIS"/>
    <property type="match status" value="1"/>
</dbReference>
<feature type="compositionally biased region" description="Low complexity" evidence="7">
    <location>
        <begin position="171"/>
        <end position="181"/>
    </location>
</feature>
<dbReference type="InterPro" id="IPR033116">
    <property type="entry name" value="TRYPSIN_SER"/>
</dbReference>
<dbReference type="FunFam" id="2.40.10.10:FF:000068">
    <property type="entry name" value="transmembrane protease serine 2"/>
    <property type="match status" value="1"/>
</dbReference>
<keyword evidence="10" id="KW-1185">Reference proteome</keyword>
<keyword evidence="3 6" id="KW-0720">Serine protease</keyword>
<comment type="similarity">
    <text evidence="5">Belongs to the peptidase S1 family. CLIP subfamily.</text>
</comment>
<dbReference type="InterPro" id="IPR001314">
    <property type="entry name" value="Peptidase_S1A"/>
</dbReference>
<feature type="region of interest" description="Disordered" evidence="7">
    <location>
        <begin position="252"/>
        <end position="291"/>
    </location>
</feature>
<proteinExistence type="inferred from homology"/>
<dbReference type="PANTHER" id="PTHR24264">
    <property type="entry name" value="TRYPSIN-RELATED"/>
    <property type="match status" value="1"/>
</dbReference>
<dbReference type="FunFam" id="2.40.10.10:FF:000002">
    <property type="entry name" value="Transmembrane protease serine"/>
    <property type="match status" value="1"/>
</dbReference>
<evidence type="ECO:0000256" key="4">
    <source>
        <dbReference type="ARBA" id="ARBA00023157"/>
    </source>
</evidence>
<dbReference type="InterPro" id="IPR050127">
    <property type="entry name" value="Serine_Proteases_S1"/>
</dbReference>
<dbReference type="PROSITE" id="PS00135">
    <property type="entry name" value="TRYPSIN_SER"/>
    <property type="match status" value="1"/>
</dbReference>
<dbReference type="PRINTS" id="PR00722">
    <property type="entry name" value="CHYMOTRYPSIN"/>
</dbReference>
<dbReference type="AlphaFoldDB" id="A0ABD0K466"/>
<dbReference type="EMBL" id="JACVVK020000252">
    <property type="protein sequence ID" value="KAK7482049.1"/>
    <property type="molecule type" value="Genomic_DNA"/>
</dbReference>
<sequence>MVDKSGSLDSVLSTSENDTLLLSPASEETTVSKFSSTAWDGADSSVVLSLLSSDVSATCLYQKTSSNTSQHDILQNSKICIGVPDLTSSSKDQEADMKANLQGNPHRKLHQDLRKASTSHSVSTTYLPTAEDAPKATQMSIVLRLHTSPAVRTSHSEVKLMETNTKLLLDLSTSTPSSSSSLAGQDASSNTLLDLSTPTISPSSSKRPAAQETNYGTFLGLDSSTSAVSPSTSFVWQETNSKTLLDLSTSTVSPSASLEGQETNSRTLLDLSSSTVSPTSPAEQESPVPWSDFVDVQCGGTGAIRWKDLRDSPRGGTTRVGRVKRIVNGRATRKGEVPWMAMVLANGVYQCGGSILDSRHILTAAHCLIQQVRYYWWTATKQLRPGELTVIVGNHKRDVNALQTRHDVIKIIPHPLFDNTTNDNDLAILVLNRELVLRRSVRHICLPSARDLLPRSAAVAGWGHTKRRDSIHGTFKPKFHTVLKKATLTVYLPQECRSRFRDTRPNQHQIVTDGMMCAHDNSLQGRDTCAGDSGGPLYAIPAGGQSYVQFGIVSWGYGCGVPGEPGYYTYIPHYIHWIRNILSTSSLQRDSLVTEYSDLRSPRAARATS</sequence>